<keyword evidence="2" id="KW-1185">Reference proteome</keyword>
<evidence type="ECO:0000313" key="1">
    <source>
        <dbReference type="EMBL" id="OJJ65186.1"/>
    </source>
</evidence>
<dbReference type="OrthoDB" id="4207132at2759"/>
<sequence length="142" mass="15495">MGGTSVLWIGGRFGKFVLEGPDGTLWKIGKQLSEQTIRLDPWTESNYNTSETQAVYHCRQIQGPSVGTRAIVKVRMQIPGNPENVCSDPNVRAKDASSVYATPTIREINALTWLTDSGCSVTPELISLRHYLQGPHNAVPGG</sequence>
<dbReference type="VEuPathDB" id="FungiDB:ASPSYDRAFT_27134"/>
<dbReference type="RefSeq" id="XP_040708992.1">
    <property type="nucleotide sequence ID" value="XM_040844363.1"/>
</dbReference>
<accession>A0A1L9U0H2</accession>
<reference evidence="2" key="1">
    <citation type="journal article" date="2017" name="Genome Biol.">
        <title>Comparative genomics reveals high biological diversity and specific adaptations in the industrially and medically important fungal genus Aspergillus.</title>
        <authorList>
            <person name="de Vries R.P."/>
            <person name="Riley R."/>
            <person name="Wiebenga A."/>
            <person name="Aguilar-Osorio G."/>
            <person name="Amillis S."/>
            <person name="Uchima C.A."/>
            <person name="Anderluh G."/>
            <person name="Asadollahi M."/>
            <person name="Askin M."/>
            <person name="Barry K."/>
            <person name="Battaglia E."/>
            <person name="Bayram O."/>
            <person name="Benocci T."/>
            <person name="Braus-Stromeyer S.A."/>
            <person name="Caldana C."/>
            <person name="Canovas D."/>
            <person name="Cerqueira G.C."/>
            <person name="Chen F."/>
            <person name="Chen W."/>
            <person name="Choi C."/>
            <person name="Clum A."/>
            <person name="Dos Santos R.A."/>
            <person name="Damasio A.R."/>
            <person name="Diallinas G."/>
            <person name="Emri T."/>
            <person name="Fekete E."/>
            <person name="Flipphi M."/>
            <person name="Freyberg S."/>
            <person name="Gallo A."/>
            <person name="Gournas C."/>
            <person name="Habgood R."/>
            <person name="Hainaut M."/>
            <person name="Harispe M.L."/>
            <person name="Henrissat B."/>
            <person name="Hilden K.S."/>
            <person name="Hope R."/>
            <person name="Hossain A."/>
            <person name="Karabika E."/>
            <person name="Karaffa L."/>
            <person name="Karanyi Z."/>
            <person name="Krasevec N."/>
            <person name="Kuo A."/>
            <person name="Kusch H."/>
            <person name="LaButti K."/>
            <person name="Lagendijk E.L."/>
            <person name="Lapidus A."/>
            <person name="Levasseur A."/>
            <person name="Lindquist E."/>
            <person name="Lipzen A."/>
            <person name="Logrieco A.F."/>
            <person name="MacCabe A."/>
            <person name="Maekelae M.R."/>
            <person name="Malavazi I."/>
            <person name="Melin P."/>
            <person name="Meyer V."/>
            <person name="Mielnichuk N."/>
            <person name="Miskei M."/>
            <person name="Molnar A.P."/>
            <person name="Mule G."/>
            <person name="Ngan C.Y."/>
            <person name="Orejas M."/>
            <person name="Orosz E."/>
            <person name="Ouedraogo J.P."/>
            <person name="Overkamp K.M."/>
            <person name="Park H.-S."/>
            <person name="Perrone G."/>
            <person name="Piumi F."/>
            <person name="Punt P.J."/>
            <person name="Ram A.F."/>
            <person name="Ramon A."/>
            <person name="Rauscher S."/>
            <person name="Record E."/>
            <person name="Riano-Pachon D.M."/>
            <person name="Robert V."/>
            <person name="Roehrig J."/>
            <person name="Ruller R."/>
            <person name="Salamov A."/>
            <person name="Salih N.S."/>
            <person name="Samson R.A."/>
            <person name="Sandor E."/>
            <person name="Sanguinetti M."/>
            <person name="Schuetze T."/>
            <person name="Sepcic K."/>
            <person name="Shelest E."/>
            <person name="Sherlock G."/>
            <person name="Sophianopoulou V."/>
            <person name="Squina F.M."/>
            <person name="Sun H."/>
            <person name="Susca A."/>
            <person name="Todd R.B."/>
            <person name="Tsang A."/>
            <person name="Unkles S.E."/>
            <person name="van de Wiele N."/>
            <person name="van Rossen-Uffink D."/>
            <person name="Oliveira J.V."/>
            <person name="Vesth T.C."/>
            <person name="Visser J."/>
            <person name="Yu J.-H."/>
            <person name="Zhou M."/>
            <person name="Andersen M.R."/>
            <person name="Archer D.B."/>
            <person name="Baker S.E."/>
            <person name="Benoit I."/>
            <person name="Brakhage A.A."/>
            <person name="Braus G.H."/>
            <person name="Fischer R."/>
            <person name="Frisvad J.C."/>
            <person name="Goldman G.H."/>
            <person name="Houbraken J."/>
            <person name="Oakley B."/>
            <person name="Pocsi I."/>
            <person name="Scazzocchio C."/>
            <person name="Seiboth B."/>
            <person name="vanKuyk P.A."/>
            <person name="Wortman J."/>
            <person name="Dyer P.S."/>
            <person name="Grigoriev I.V."/>
        </authorList>
    </citation>
    <scope>NUCLEOTIDE SEQUENCE [LARGE SCALE GENOMIC DNA]</scope>
    <source>
        <strain evidence="2">CBS 593.65</strain>
    </source>
</reference>
<name>A0A1L9U0H2_9EURO</name>
<evidence type="ECO:0000313" key="2">
    <source>
        <dbReference type="Proteomes" id="UP000184356"/>
    </source>
</evidence>
<dbReference type="GeneID" id="63760436"/>
<dbReference type="EMBL" id="KV878582">
    <property type="protein sequence ID" value="OJJ65186.1"/>
    <property type="molecule type" value="Genomic_DNA"/>
</dbReference>
<protein>
    <submittedName>
        <fullName evidence="1">Uncharacterized protein</fullName>
    </submittedName>
</protein>
<organism evidence="1 2">
    <name type="scientific">Aspergillus sydowii CBS 593.65</name>
    <dbReference type="NCBI Taxonomy" id="1036612"/>
    <lineage>
        <taxon>Eukaryota</taxon>
        <taxon>Fungi</taxon>
        <taxon>Dikarya</taxon>
        <taxon>Ascomycota</taxon>
        <taxon>Pezizomycotina</taxon>
        <taxon>Eurotiomycetes</taxon>
        <taxon>Eurotiomycetidae</taxon>
        <taxon>Eurotiales</taxon>
        <taxon>Aspergillaceae</taxon>
        <taxon>Aspergillus</taxon>
        <taxon>Aspergillus subgen. Nidulantes</taxon>
    </lineage>
</organism>
<gene>
    <name evidence="1" type="ORF">ASPSYDRAFT_27134</name>
</gene>
<proteinExistence type="predicted"/>
<dbReference type="Proteomes" id="UP000184356">
    <property type="component" value="Unassembled WGS sequence"/>
</dbReference>
<dbReference type="AlphaFoldDB" id="A0A1L9U0H2"/>